<feature type="transmembrane region" description="Helical" evidence="12">
    <location>
        <begin position="271"/>
        <end position="295"/>
    </location>
</feature>
<evidence type="ECO:0000256" key="2">
    <source>
        <dbReference type="ARBA" id="ARBA00022475"/>
    </source>
</evidence>
<feature type="transmembrane region" description="Helical" evidence="12">
    <location>
        <begin position="91"/>
        <end position="112"/>
    </location>
</feature>
<dbReference type="InterPro" id="IPR050450">
    <property type="entry name" value="COX15/CtaA_HemeA_synthase"/>
</dbReference>
<evidence type="ECO:0000256" key="4">
    <source>
        <dbReference type="ARBA" id="ARBA00022723"/>
    </source>
</evidence>
<keyword evidence="6 13" id="KW-0560">Oxidoreductase</keyword>
<keyword evidence="8" id="KW-0350">Heme biosynthesis</keyword>
<evidence type="ECO:0000313" key="13">
    <source>
        <dbReference type="EMBL" id="CAG7616596.1"/>
    </source>
</evidence>
<dbReference type="Proteomes" id="UP000693672">
    <property type="component" value="Unassembled WGS sequence"/>
</dbReference>
<name>A0A916K269_9BACL</name>
<dbReference type="EC" id="1.3.-.-" evidence="13"/>
<keyword evidence="5 12" id="KW-1133">Transmembrane helix</keyword>
<feature type="transmembrane region" description="Helical" evidence="12">
    <location>
        <begin position="212"/>
        <end position="232"/>
    </location>
</feature>
<proteinExistence type="predicted"/>
<keyword evidence="14" id="KW-1185">Reference proteome</keyword>
<keyword evidence="7" id="KW-0408">Iron</keyword>
<keyword evidence="3 12" id="KW-0812">Transmembrane</keyword>
<dbReference type="GO" id="GO:0016491">
    <property type="term" value="F:oxidoreductase activity"/>
    <property type="evidence" value="ECO:0007669"/>
    <property type="project" value="UniProtKB-KW"/>
</dbReference>
<sequence>MTMHHWLKRFSFASMIGMFLILLMGALVTKTESGAGCGDDWPLCNGKFIPAYTIESMIEYSHRFVVGVVSLVLLATMILVFMYSNRKDAKWYITGAMFFTLLQAVLGALAVIMPQSSLVMALHFGFSLLSFAFTLLLALVYTRFGDSMQRGDGTTLTKGVRVAIWSTLVFTYVVVYLGAFVRHTEALGGCIGWPLCNGQVIPELTGATAIVFVHRLAAAILGISLLLLYLAVRMQASSDSSLYRATRLSFIFVVLQILSGGFVTLSIGYDVYLLASLLHTLIVSCLFGMLCYLSITSLQSTGRSKVQAYAAPRLP</sequence>
<keyword evidence="4" id="KW-0479">Metal-binding</keyword>
<accession>A0A916K269</accession>
<evidence type="ECO:0000256" key="11">
    <source>
        <dbReference type="ARBA" id="ARBA00023444"/>
    </source>
</evidence>
<dbReference type="AlphaFoldDB" id="A0A916K269"/>
<evidence type="ECO:0000256" key="10">
    <source>
        <dbReference type="ARBA" id="ARBA00023157"/>
    </source>
</evidence>
<keyword evidence="2" id="KW-1003">Cell membrane</keyword>
<evidence type="ECO:0000256" key="5">
    <source>
        <dbReference type="ARBA" id="ARBA00022989"/>
    </source>
</evidence>
<dbReference type="RefSeq" id="WP_218091710.1">
    <property type="nucleotide sequence ID" value="NZ_CAJVAS010000006.1"/>
</dbReference>
<evidence type="ECO:0000256" key="6">
    <source>
        <dbReference type="ARBA" id="ARBA00023002"/>
    </source>
</evidence>
<dbReference type="PANTHER" id="PTHR35457">
    <property type="entry name" value="HEME A SYNTHASE"/>
    <property type="match status" value="1"/>
</dbReference>
<gene>
    <name evidence="13" type="primary">ctaA</name>
    <name evidence="13" type="ORF">PAESOLCIP111_01923</name>
</gene>
<comment type="pathway">
    <text evidence="11">Porphyrin-containing compound metabolism.</text>
</comment>
<comment type="caution">
    <text evidence="13">The sequence shown here is derived from an EMBL/GenBank/DDBJ whole genome shotgun (WGS) entry which is preliminary data.</text>
</comment>
<dbReference type="PANTHER" id="PTHR35457:SF1">
    <property type="entry name" value="HEME A SYNTHASE"/>
    <property type="match status" value="1"/>
</dbReference>
<dbReference type="Pfam" id="PF02628">
    <property type="entry name" value="COX15-CtaA"/>
    <property type="match status" value="1"/>
</dbReference>
<evidence type="ECO:0000256" key="1">
    <source>
        <dbReference type="ARBA" id="ARBA00004141"/>
    </source>
</evidence>
<protein>
    <submittedName>
        <fullName evidence="13">Heme A synthase</fullName>
        <ecNumber evidence="13">1.3.-.-</ecNumber>
    </submittedName>
</protein>
<feature type="transmembrane region" description="Helical" evidence="12">
    <location>
        <begin position="118"/>
        <end position="141"/>
    </location>
</feature>
<organism evidence="13 14">
    <name type="scientific">Paenibacillus solanacearum</name>
    <dbReference type="NCBI Taxonomy" id="2048548"/>
    <lineage>
        <taxon>Bacteria</taxon>
        <taxon>Bacillati</taxon>
        <taxon>Bacillota</taxon>
        <taxon>Bacilli</taxon>
        <taxon>Bacillales</taxon>
        <taxon>Paenibacillaceae</taxon>
        <taxon>Paenibacillus</taxon>
    </lineage>
</organism>
<keyword evidence="9 12" id="KW-0472">Membrane</keyword>
<evidence type="ECO:0000313" key="14">
    <source>
        <dbReference type="Proteomes" id="UP000693672"/>
    </source>
</evidence>
<evidence type="ECO:0000256" key="3">
    <source>
        <dbReference type="ARBA" id="ARBA00022692"/>
    </source>
</evidence>
<keyword evidence="10" id="KW-1015">Disulfide bond</keyword>
<reference evidence="13" key="1">
    <citation type="submission" date="2021-06" db="EMBL/GenBank/DDBJ databases">
        <authorList>
            <person name="Criscuolo A."/>
        </authorList>
    </citation>
    <scope>NUCLEOTIDE SEQUENCE</scope>
    <source>
        <strain evidence="13">CIP111600</strain>
    </source>
</reference>
<evidence type="ECO:0000256" key="8">
    <source>
        <dbReference type="ARBA" id="ARBA00023133"/>
    </source>
</evidence>
<comment type="subcellular location">
    <subcellularLocation>
        <location evidence="1">Membrane</location>
        <topology evidence="1">Multi-pass membrane protein</topology>
    </subcellularLocation>
</comment>
<dbReference type="EMBL" id="CAJVAS010000006">
    <property type="protein sequence ID" value="CAG7616596.1"/>
    <property type="molecule type" value="Genomic_DNA"/>
</dbReference>
<feature type="transmembrane region" description="Helical" evidence="12">
    <location>
        <begin position="162"/>
        <end position="181"/>
    </location>
</feature>
<evidence type="ECO:0000256" key="9">
    <source>
        <dbReference type="ARBA" id="ARBA00023136"/>
    </source>
</evidence>
<feature type="transmembrane region" description="Helical" evidence="12">
    <location>
        <begin position="64"/>
        <end position="84"/>
    </location>
</feature>
<dbReference type="InterPro" id="IPR003780">
    <property type="entry name" value="COX15/CtaA_fam"/>
</dbReference>
<dbReference type="GO" id="GO:0006784">
    <property type="term" value="P:heme A biosynthetic process"/>
    <property type="evidence" value="ECO:0007669"/>
    <property type="project" value="InterPro"/>
</dbReference>
<dbReference type="GO" id="GO:0046872">
    <property type="term" value="F:metal ion binding"/>
    <property type="evidence" value="ECO:0007669"/>
    <property type="project" value="UniProtKB-KW"/>
</dbReference>
<dbReference type="GO" id="GO:0016020">
    <property type="term" value="C:membrane"/>
    <property type="evidence" value="ECO:0007669"/>
    <property type="project" value="UniProtKB-SubCell"/>
</dbReference>
<evidence type="ECO:0000256" key="12">
    <source>
        <dbReference type="SAM" id="Phobius"/>
    </source>
</evidence>
<evidence type="ECO:0000256" key="7">
    <source>
        <dbReference type="ARBA" id="ARBA00023004"/>
    </source>
</evidence>
<feature type="transmembrane region" description="Helical" evidence="12">
    <location>
        <begin position="244"/>
        <end position="265"/>
    </location>
</feature>